<feature type="domain" description="Lipocalin/cytosolic fatty-acid binding" evidence="3">
    <location>
        <begin position="360"/>
        <end position="498"/>
    </location>
</feature>
<dbReference type="CDD" id="cd19437">
    <property type="entry name" value="lipocalin_apoD-like"/>
    <property type="match status" value="1"/>
</dbReference>
<keyword evidence="1" id="KW-1015">Disulfide bond</keyword>
<dbReference type="FunFam" id="2.40.128.20:FF:000026">
    <property type="entry name" value="Apolipoprotein D-like Protein"/>
    <property type="match status" value="2"/>
</dbReference>
<accession>E2ABN0</accession>
<feature type="domain" description="Lipocalin/cytosolic fatty-acid binding" evidence="3">
    <location>
        <begin position="52"/>
        <end position="172"/>
    </location>
</feature>
<reference evidence="4 5" key="1">
    <citation type="journal article" date="2010" name="Science">
        <title>Genomic comparison of the ants Camponotus floridanus and Harpegnathos saltator.</title>
        <authorList>
            <person name="Bonasio R."/>
            <person name="Zhang G."/>
            <person name="Ye C."/>
            <person name="Mutti N.S."/>
            <person name="Fang X."/>
            <person name="Qin N."/>
            <person name="Donahue G."/>
            <person name="Yang P."/>
            <person name="Li Q."/>
            <person name="Li C."/>
            <person name="Zhang P."/>
            <person name="Huang Z."/>
            <person name="Berger S.L."/>
            <person name="Reinberg D."/>
            <person name="Wang J."/>
            <person name="Liebig J."/>
        </authorList>
    </citation>
    <scope>NUCLEOTIDE SEQUENCE [LARGE SCALE GENOMIC DNA]</scope>
    <source>
        <strain evidence="5">C129</strain>
    </source>
</reference>
<dbReference type="EMBL" id="GL438334">
    <property type="protein sequence ID" value="EFN69132.1"/>
    <property type="molecule type" value="Genomic_DNA"/>
</dbReference>
<feature type="compositionally biased region" description="Polar residues" evidence="2">
    <location>
        <begin position="216"/>
        <end position="239"/>
    </location>
</feature>
<dbReference type="InterPro" id="IPR012674">
    <property type="entry name" value="Calycin"/>
</dbReference>
<dbReference type="InParanoid" id="E2ABN0"/>
<proteinExistence type="predicted"/>
<feature type="region of interest" description="Disordered" evidence="2">
    <location>
        <begin position="215"/>
        <end position="240"/>
    </location>
</feature>
<dbReference type="InterPro" id="IPR000566">
    <property type="entry name" value="Lipocln_cytosolic_FA-bd_dom"/>
</dbReference>
<dbReference type="PROSITE" id="PS00213">
    <property type="entry name" value="LIPOCALIN"/>
    <property type="match status" value="1"/>
</dbReference>
<dbReference type="OrthoDB" id="565904at2759"/>
<name>E2ABN0_CAMFO</name>
<dbReference type="InterPro" id="IPR003057">
    <property type="entry name" value="Invtbrt_color"/>
</dbReference>
<evidence type="ECO:0000259" key="3">
    <source>
        <dbReference type="Pfam" id="PF08212"/>
    </source>
</evidence>
<dbReference type="GO" id="GO:0031409">
    <property type="term" value="F:pigment binding"/>
    <property type="evidence" value="ECO:0007669"/>
    <property type="project" value="InterPro"/>
</dbReference>
<protein>
    <submittedName>
        <fullName evidence="4">Apolipoprotein D</fullName>
    </submittedName>
</protein>
<dbReference type="PRINTS" id="PR01273">
    <property type="entry name" value="INVTBRTCOLOR"/>
</dbReference>
<dbReference type="STRING" id="104421.E2ABN0"/>
<evidence type="ECO:0000256" key="1">
    <source>
        <dbReference type="ARBA" id="ARBA00023157"/>
    </source>
</evidence>
<dbReference type="GO" id="GO:0000302">
    <property type="term" value="P:response to reactive oxygen species"/>
    <property type="evidence" value="ECO:0007669"/>
    <property type="project" value="TreeGrafter"/>
</dbReference>
<sequence>MYIKVGNPTDTRGRSSSDMFGKIILTLSTLAWASAQIPNLGFCPEYIPMANFDMERFLGIWFEAERYFQLSEVVSRCVMTNYTKGTDGRYHVSNQVTNRFTGVKRILDGEIKPAASKAEEGKLQVKYTTIPLTPETKYSVLETDYDSYAVLWNCQGIGPVHAQNAWVMTRQRIPSGEVLQKAYGVLDKYKISKTFFVKTDQADCAYLEADTRITEKPTTQKPGEQNSQTAESNAKSAVVQNDAHIETKEEPEAGISAEKAAFDAPKIIAEESVKVEQSVDTVPERILKIAETIKEEDDVHAKTIIVEVKEDIAAESAKEKNEYPKKKMLRIFVIVIIANAAIAQVPFLGTCPNLEAAQHFDVNKYLGKWYEAERYFAWFEFSGKCVTANYSLNENDTVKINNKQISSLTGVASSIEGIGRLIGRSDDSKLTVTFPSLPLSFDAPYWILDTDYKSYSVVWSCTNLGVFNVRNVWILTREPKPPIAVLEKAYQVIDKNNISRAYFIRTDQKNCPISY</sequence>
<gene>
    <name evidence="4" type="ORF">EAG_14390</name>
</gene>
<dbReference type="OMA" id="MTNYTKG"/>
<organism evidence="5">
    <name type="scientific">Camponotus floridanus</name>
    <name type="common">Florida carpenter ant</name>
    <dbReference type="NCBI Taxonomy" id="104421"/>
    <lineage>
        <taxon>Eukaryota</taxon>
        <taxon>Metazoa</taxon>
        <taxon>Ecdysozoa</taxon>
        <taxon>Arthropoda</taxon>
        <taxon>Hexapoda</taxon>
        <taxon>Insecta</taxon>
        <taxon>Pterygota</taxon>
        <taxon>Neoptera</taxon>
        <taxon>Endopterygota</taxon>
        <taxon>Hymenoptera</taxon>
        <taxon>Apocrita</taxon>
        <taxon>Aculeata</taxon>
        <taxon>Formicoidea</taxon>
        <taxon>Formicidae</taxon>
        <taxon>Formicinae</taxon>
        <taxon>Camponotus</taxon>
    </lineage>
</organism>
<keyword evidence="4" id="KW-0449">Lipoprotein</keyword>
<dbReference type="PANTHER" id="PTHR10612:SF34">
    <property type="entry name" value="APOLIPOPROTEIN D"/>
    <property type="match status" value="1"/>
</dbReference>
<dbReference type="PANTHER" id="PTHR10612">
    <property type="entry name" value="APOLIPOPROTEIN D"/>
    <property type="match status" value="1"/>
</dbReference>
<evidence type="ECO:0000313" key="4">
    <source>
        <dbReference type="EMBL" id="EFN69132.1"/>
    </source>
</evidence>
<dbReference type="Gene3D" id="2.40.128.20">
    <property type="match status" value="2"/>
</dbReference>
<dbReference type="InterPro" id="IPR022272">
    <property type="entry name" value="Lipocalin_CS"/>
</dbReference>
<dbReference type="GO" id="GO:0006629">
    <property type="term" value="P:lipid metabolic process"/>
    <property type="evidence" value="ECO:0007669"/>
    <property type="project" value="TreeGrafter"/>
</dbReference>
<dbReference type="Pfam" id="PF08212">
    <property type="entry name" value="Lipocalin_2"/>
    <property type="match status" value="2"/>
</dbReference>
<evidence type="ECO:0000313" key="5">
    <source>
        <dbReference type="Proteomes" id="UP000000311"/>
    </source>
</evidence>
<keyword evidence="5" id="KW-1185">Reference proteome</keyword>
<dbReference type="SUPFAM" id="SSF50814">
    <property type="entry name" value="Lipocalins"/>
    <property type="match status" value="2"/>
</dbReference>
<evidence type="ECO:0000256" key="2">
    <source>
        <dbReference type="SAM" id="MobiDB-lite"/>
    </source>
</evidence>
<dbReference type="GO" id="GO:0005737">
    <property type="term" value="C:cytoplasm"/>
    <property type="evidence" value="ECO:0007669"/>
    <property type="project" value="TreeGrafter"/>
</dbReference>
<dbReference type="Proteomes" id="UP000000311">
    <property type="component" value="Unassembled WGS sequence"/>
</dbReference>
<dbReference type="AlphaFoldDB" id="E2ABN0"/>